<dbReference type="InterPro" id="IPR000073">
    <property type="entry name" value="AB_hydrolase_1"/>
</dbReference>
<dbReference type="Gene3D" id="3.40.50.1820">
    <property type="entry name" value="alpha/beta hydrolase"/>
    <property type="match status" value="1"/>
</dbReference>
<dbReference type="EMBL" id="FR824186">
    <property type="protein sequence ID" value="CCA22017.1"/>
    <property type="molecule type" value="Genomic_DNA"/>
</dbReference>
<dbReference type="AlphaFoldDB" id="F0WL56"/>
<name>F0WL56_9STRA</name>
<keyword evidence="1" id="KW-1133">Transmembrane helix</keyword>
<dbReference type="SUPFAM" id="SSF53474">
    <property type="entry name" value="alpha/beta-Hydrolases"/>
    <property type="match status" value="1"/>
</dbReference>
<evidence type="ECO:0000256" key="1">
    <source>
        <dbReference type="SAM" id="Phobius"/>
    </source>
</evidence>
<reference evidence="3" key="2">
    <citation type="submission" date="2011-02" db="EMBL/GenBank/DDBJ databases">
        <authorList>
            <person name="MacLean D."/>
        </authorList>
    </citation>
    <scope>NUCLEOTIDE SEQUENCE</scope>
</reference>
<feature type="transmembrane region" description="Helical" evidence="1">
    <location>
        <begin position="41"/>
        <end position="61"/>
    </location>
</feature>
<organism evidence="3">
    <name type="scientific">Albugo laibachii Nc14</name>
    <dbReference type="NCBI Taxonomy" id="890382"/>
    <lineage>
        <taxon>Eukaryota</taxon>
        <taxon>Sar</taxon>
        <taxon>Stramenopiles</taxon>
        <taxon>Oomycota</taxon>
        <taxon>Peronosporomycetes</taxon>
        <taxon>Albuginales</taxon>
        <taxon>Albuginaceae</taxon>
        <taxon>Albugo</taxon>
    </lineage>
</organism>
<dbReference type="Pfam" id="PF00561">
    <property type="entry name" value="Abhydrolase_1"/>
    <property type="match status" value="1"/>
</dbReference>
<dbReference type="HOGENOM" id="CLU_017022_0_0_1"/>
<protein>
    <submittedName>
        <fullName evidence="3">Uncharacterized protein AlNc14C141G7244</fullName>
    </submittedName>
</protein>
<dbReference type="PANTHER" id="PTHR12277">
    <property type="entry name" value="ALPHA/BETA HYDROLASE DOMAIN-CONTAINING PROTEIN"/>
    <property type="match status" value="1"/>
</dbReference>
<sequence>MSNSRTDAPNICSHIYAMYLNFTPLSTKLWWPYRVIVTRPLLTFMVYALGNALFLLCYWVIYGIIRLVSPLGLLFLIIIFIVYGLCRLIAILVYPGQLDVVIREGEQAYARLQSQKLQLMLESIQQLMKANQNFETNRSHSLKYKEVSLSFRYLYSECSVLLMALEVIEKQGLINAHGVVLARALCDLKHIVENDIPLITSLHYRSGTENGITSSSMGCNSNSSVITDKENSLSGSLETIGLQIRDCIPLLGGSSENTPKDLKWAIQQLSLRKNNQSQFIATLDLMRADLSRGEQVWISGYNGQCIDAMFLSAASENKIERSIILLCNPNGGLYEFHHIQTDWVRFYIERGCDVLVYNYRGYGRNKGHPQPALNNADALAIIAHIKALQTYSKIGVHGESIGGLVATYVASQCPDIAVLVADRTFASIPALSQRLIAKWTAPIIRTLTRWDTNVVSNYLSASCPKIVCSDPDDEIILDSASLKSGVALKIELGDTSFDLPEPLLTSSQSESRAFIQQCGPGLPVKCSSTHHHRWRNAIPITGACLTEDLLRRLSFSIISIAHRAFEYSRQNTSASRVNGDPQTCITLKEPKALSEEIDTDEESYLIVELDTQMYELGFPQDVLGYVWMQLASLDGYCGQTLLQAAERGGHDRIRAWTASLLLWGGKLASTQRSVTTCQPFERNQLLIQPLLLHSVYDNMQTVIREYQDKPLQDPDIAFLYMMVEFLWNTIQERWKQHDRTALRSTALDDSASKSGKEESATVSDVGILLPLHCGHNRNFSDHEKNQLTAVLKEIAFIE</sequence>
<dbReference type="InterPro" id="IPR029058">
    <property type="entry name" value="AB_hydrolase_fold"/>
</dbReference>
<feature type="transmembrane region" description="Helical" evidence="1">
    <location>
        <begin position="73"/>
        <end position="94"/>
    </location>
</feature>
<dbReference type="PANTHER" id="PTHR12277:SF81">
    <property type="entry name" value="PROTEIN ABHD13"/>
    <property type="match status" value="1"/>
</dbReference>
<evidence type="ECO:0000313" key="3">
    <source>
        <dbReference type="EMBL" id="CCA22017.1"/>
    </source>
</evidence>
<accession>F0WL56</accession>
<keyword evidence="1" id="KW-0472">Membrane</keyword>
<evidence type="ECO:0000259" key="2">
    <source>
        <dbReference type="Pfam" id="PF00561"/>
    </source>
</evidence>
<reference evidence="3" key="1">
    <citation type="journal article" date="2011" name="PLoS Biol.">
        <title>Gene gain and loss during evolution of obligate parasitism in the white rust pathogen of Arabidopsis thaliana.</title>
        <authorList>
            <person name="Kemen E."/>
            <person name="Gardiner A."/>
            <person name="Schultz-Larsen T."/>
            <person name="Kemen A.C."/>
            <person name="Balmuth A.L."/>
            <person name="Robert-Seilaniantz A."/>
            <person name="Bailey K."/>
            <person name="Holub E."/>
            <person name="Studholme D.J."/>
            <person name="Maclean D."/>
            <person name="Jones J.D."/>
        </authorList>
    </citation>
    <scope>NUCLEOTIDE SEQUENCE</scope>
</reference>
<keyword evidence="1" id="KW-0812">Transmembrane</keyword>
<gene>
    <name evidence="3" type="primary">AlNc14C141G7244</name>
    <name evidence="3" type="ORF">ALNC14_081600</name>
</gene>
<feature type="domain" description="AB hydrolase-1" evidence="2">
    <location>
        <begin position="348"/>
        <end position="422"/>
    </location>
</feature>
<proteinExistence type="predicted"/>